<evidence type="ECO:0000256" key="11">
    <source>
        <dbReference type="ARBA" id="ARBA00023316"/>
    </source>
</evidence>
<dbReference type="AlphaFoldDB" id="A0A6I4WEY5"/>
<dbReference type="GO" id="GO:0071555">
    <property type="term" value="P:cell wall organization"/>
    <property type="evidence" value="ECO:0007669"/>
    <property type="project" value="UniProtKB-KW"/>
</dbReference>
<dbReference type="InterPro" id="IPR036950">
    <property type="entry name" value="PBP_transglycosylase"/>
</dbReference>
<dbReference type="InterPro" id="IPR001264">
    <property type="entry name" value="Glyco_trans_51"/>
</dbReference>
<dbReference type="GO" id="GO:0008955">
    <property type="term" value="F:peptidoglycan glycosyltransferase activity"/>
    <property type="evidence" value="ECO:0007669"/>
    <property type="project" value="UniProtKB-EC"/>
</dbReference>
<dbReference type="PANTHER" id="PTHR32282">
    <property type="entry name" value="BINDING PROTEIN TRANSPEPTIDASE, PUTATIVE-RELATED"/>
    <property type="match status" value="1"/>
</dbReference>
<keyword evidence="10" id="KW-0511">Multifunctional enzyme</keyword>
<dbReference type="Gene3D" id="3.40.710.10">
    <property type="entry name" value="DD-peptidase/beta-lactamase superfamily"/>
    <property type="match status" value="1"/>
</dbReference>
<dbReference type="GO" id="GO:0008360">
    <property type="term" value="P:regulation of cell shape"/>
    <property type="evidence" value="ECO:0007669"/>
    <property type="project" value="UniProtKB-KW"/>
</dbReference>
<evidence type="ECO:0000256" key="7">
    <source>
        <dbReference type="ARBA" id="ARBA00022801"/>
    </source>
</evidence>
<feature type="region of interest" description="Disordered" evidence="14">
    <location>
        <begin position="600"/>
        <end position="700"/>
    </location>
</feature>
<dbReference type="PANTHER" id="PTHR32282:SF34">
    <property type="entry name" value="PENICILLIN-BINDING PROTEIN 1A"/>
    <property type="match status" value="1"/>
</dbReference>
<keyword evidence="4" id="KW-0645">Protease</keyword>
<dbReference type="GO" id="GO:0009252">
    <property type="term" value="P:peptidoglycan biosynthetic process"/>
    <property type="evidence" value="ECO:0007669"/>
    <property type="project" value="UniProtKB-KW"/>
</dbReference>
<dbReference type="OrthoDB" id="7911552at2"/>
<dbReference type="Gene3D" id="1.10.3810.10">
    <property type="entry name" value="Biosynthetic peptidoglycan transglycosylase-like"/>
    <property type="match status" value="1"/>
</dbReference>
<protein>
    <submittedName>
        <fullName evidence="17">Penicillin-binding protein</fullName>
    </submittedName>
</protein>
<dbReference type="EMBL" id="WUTW01000002">
    <property type="protein sequence ID" value="MXQ65484.1"/>
    <property type="molecule type" value="Genomic_DNA"/>
</dbReference>
<keyword evidence="7" id="KW-0378">Hydrolase</keyword>
<proteinExistence type="inferred from homology"/>
<comment type="similarity">
    <text evidence="2">In the N-terminal section; belongs to the glycosyltransferase 51 family.</text>
</comment>
<comment type="caution">
    <text evidence="17">The sequence shown here is derived from an EMBL/GenBank/DDBJ whole genome shotgun (WGS) entry which is preliminary data.</text>
</comment>
<organism evidence="17 18">
    <name type="scientific">Actinomadura rayongensis</name>
    <dbReference type="NCBI Taxonomy" id="1429076"/>
    <lineage>
        <taxon>Bacteria</taxon>
        <taxon>Bacillati</taxon>
        <taxon>Actinomycetota</taxon>
        <taxon>Actinomycetes</taxon>
        <taxon>Streptosporangiales</taxon>
        <taxon>Thermomonosporaceae</taxon>
        <taxon>Actinomadura</taxon>
    </lineage>
</organism>
<evidence type="ECO:0000256" key="14">
    <source>
        <dbReference type="SAM" id="MobiDB-lite"/>
    </source>
</evidence>
<dbReference type="Pfam" id="PF00912">
    <property type="entry name" value="Transgly"/>
    <property type="match status" value="1"/>
</dbReference>
<dbReference type="GO" id="GO:0006508">
    <property type="term" value="P:proteolysis"/>
    <property type="evidence" value="ECO:0007669"/>
    <property type="project" value="UniProtKB-KW"/>
</dbReference>
<evidence type="ECO:0000256" key="1">
    <source>
        <dbReference type="ARBA" id="ARBA00007090"/>
    </source>
</evidence>
<dbReference type="SUPFAM" id="SSF53955">
    <property type="entry name" value="Lysozyme-like"/>
    <property type="match status" value="1"/>
</dbReference>
<sequence length="700" mass="75398">MLVLAMASLVGVAYWQTPIPEATQEAATAQESVIYYKDGKTPLARIGTRREDVDLKDVPPHVRNAVLAAEDRDFYSEPGVSPKGVASALFSAATGGDVRGGSTITQQLARNYYEGLSQQRSISRKLKEILISVRLGNEKEKDWILNQYLNTVAFGREAYGIQAAARAYFRTDVRKLSISQAAMLAAMIQRPYYFVTYGSDDQPAKKALIERWNYVLDGMVKKGWLNESERAQQKFPKTYKVWTDVKDGGQTEYMKQIVLGELRDLGISDQVLERGGLRITSTFDKNLTDYTQTLVQQVKKENGLDGLIHFGLASVDPQTGGVIAAYGGPGYAKQSFNDSFQGAVQPGSSFKPVVLATALDKGISLNTTLNGAYRRTFGDYTLTNDSRSENGVYNLVQMTQLSINTAYVDLGQKVGLDNVVEMAKKMGVPPSKELSASNASLPLGPMNVSAVDMASVYSTFANSGKHTQVHVIKKIADARGNVVKRLPYKEKEIFSPGVAGDATKAMRAVVTSGTGRKASLGARPVAGKTGTTDQNQSAWFVGYTPHMATAVAMWRQTKDGRKRLSLQGIGGYSQIYGGDVPAMTFQRFMTKALDGTPVDELPAAVNGGDIPNWAAPKPRPTPSNTPKPETTPTCGPGEDGQDAQGNPCKPVPSNTPKPPTKSPSPGVPCDFFGQPPGCTPSSSPPTTRTPKPPGRGNGNG</sequence>
<dbReference type="InterPro" id="IPR023346">
    <property type="entry name" value="Lysozyme-like_dom_sf"/>
</dbReference>
<evidence type="ECO:0000313" key="18">
    <source>
        <dbReference type="Proteomes" id="UP000431901"/>
    </source>
</evidence>
<keyword evidence="11" id="KW-0961">Cell wall biogenesis/degradation</keyword>
<dbReference type="SUPFAM" id="SSF56601">
    <property type="entry name" value="beta-lactamase/transpeptidase-like"/>
    <property type="match status" value="1"/>
</dbReference>
<evidence type="ECO:0000256" key="6">
    <source>
        <dbReference type="ARBA" id="ARBA00022679"/>
    </source>
</evidence>
<comment type="catalytic activity">
    <reaction evidence="13">
        <text>[GlcNAc-(1-&gt;4)-Mur2Ac(oyl-L-Ala-gamma-D-Glu-L-Lys-D-Ala-D-Ala)](n)-di-trans,octa-cis-undecaprenyl diphosphate + beta-D-GlcNAc-(1-&gt;4)-Mur2Ac(oyl-L-Ala-gamma-D-Glu-L-Lys-D-Ala-D-Ala)-di-trans,octa-cis-undecaprenyl diphosphate = [GlcNAc-(1-&gt;4)-Mur2Ac(oyl-L-Ala-gamma-D-Glu-L-Lys-D-Ala-D-Ala)](n+1)-di-trans,octa-cis-undecaprenyl diphosphate + di-trans,octa-cis-undecaprenyl diphosphate + H(+)</text>
        <dbReference type="Rhea" id="RHEA:23708"/>
        <dbReference type="Rhea" id="RHEA-COMP:9602"/>
        <dbReference type="Rhea" id="RHEA-COMP:9603"/>
        <dbReference type="ChEBI" id="CHEBI:15378"/>
        <dbReference type="ChEBI" id="CHEBI:58405"/>
        <dbReference type="ChEBI" id="CHEBI:60033"/>
        <dbReference type="ChEBI" id="CHEBI:78435"/>
        <dbReference type="EC" id="2.4.99.28"/>
    </reaction>
</comment>
<evidence type="ECO:0000256" key="13">
    <source>
        <dbReference type="ARBA" id="ARBA00049902"/>
    </source>
</evidence>
<feature type="compositionally biased region" description="Pro residues" evidence="14">
    <location>
        <begin position="649"/>
        <end position="666"/>
    </location>
</feature>
<keyword evidence="3" id="KW-0121">Carboxypeptidase</keyword>
<evidence type="ECO:0000256" key="2">
    <source>
        <dbReference type="ARBA" id="ARBA00007739"/>
    </source>
</evidence>
<reference evidence="17 18" key="1">
    <citation type="submission" date="2019-12" db="EMBL/GenBank/DDBJ databases">
        <title>Nocardia macrotermitis sp. nov. and Nocardia aurantia sp. nov., isolated from the gut of the fungus growing-termite Macrotermes natalensis.</title>
        <authorList>
            <person name="Christine B."/>
            <person name="Rene B."/>
        </authorList>
    </citation>
    <scope>NUCLEOTIDE SEQUENCE [LARGE SCALE GENOMIC DNA]</scope>
    <source>
        <strain evidence="17 18">DSM 102126</strain>
    </source>
</reference>
<keyword evidence="18" id="KW-1185">Reference proteome</keyword>
<comment type="catalytic activity">
    <reaction evidence="12">
        <text>Preferential cleavage: (Ac)2-L-Lys-D-Ala-|-D-Ala. Also transpeptidation of peptidyl-alanyl moieties that are N-acyl substituents of D-alanine.</text>
        <dbReference type="EC" id="3.4.16.4"/>
    </reaction>
</comment>
<evidence type="ECO:0000259" key="16">
    <source>
        <dbReference type="Pfam" id="PF00912"/>
    </source>
</evidence>
<evidence type="ECO:0000256" key="5">
    <source>
        <dbReference type="ARBA" id="ARBA00022676"/>
    </source>
</evidence>
<dbReference type="FunFam" id="1.10.3810.10:FF:000001">
    <property type="entry name" value="Penicillin-binding protein 1A"/>
    <property type="match status" value="1"/>
</dbReference>
<dbReference type="GO" id="GO:0030288">
    <property type="term" value="C:outer membrane-bounded periplasmic space"/>
    <property type="evidence" value="ECO:0007669"/>
    <property type="project" value="TreeGrafter"/>
</dbReference>
<keyword evidence="5" id="KW-0328">Glycosyltransferase</keyword>
<evidence type="ECO:0000256" key="9">
    <source>
        <dbReference type="ARBA" id="ARBA00022984"/>
    </source>
</evidence>
<dbReference type="InterPro" id="IPR050396">
    <property type="entry name" value="Glycosyltr_51/Transpeptidase"/>
</dbReference>
<name>A0A6I4WEY5_9ACTN</name>
<comment type="similarity">
    <text evidence="1">In the C-terminal section; belongs to the transpeptidase family.</text>
</comment>
<dbReference type="GO" id="GO:0008658">
    <property type="term" value="F:penicillin binding"/>
    <property type="evidence" value="ECO:0007669"/>
    <property type="project" value="InterPro"/>
</dbReference>
<accession>A0A6I4WEY5</accession>
<evidence type="ECO:0000256" key="12">
    <source>
        <dbReference type="ARBA" id="ARBA00034000"/>
    </source>
</evidence>
<evidence type="ECO:0000256" key="8">
    <source>
        <dbReference type="ARBA" id="ARBA00022960"/>
    </source>
</evidence>
<feature type="domain" description="Penicillin-binding protein transpeptidase" evidence="15">
    <location>
        <begin position="315"/>
        <end position="554"/>
    </location>
</feature>
<feature type="compositionally biased region" description="Low complexity" evidence="14">
    <location>
        <begin position="667"/>
        <end position="689"/>
    </location>
</feature>
<evidence type="ECO:0000256" key="3">
    <source>
        <dbReference type="ARBA" id="ARBA00022645"/>
    </source>
</evidence>
<evidence type="ECO:0000259" key="15">
    <source>
        <dbReference type="Pfam" id="PF00905"/>
    </source>
</evidence>
<dbReference type="InterPro" id="IPR001460">
    <property type="entry name" value="PCN-bd_Tpept"/>
</dbReference>
<feature type="domain" description="Glycosyl transferase family 51" evidence="16">
    <location>
        <begin position="43"/>
        <end position="219"/>
    </location>
</feature>
<keyword evidence="9" id="KW-0573">Peptidoglycan synthesis</keyword>
<evidence type="ECO:0000313" key="17">
    <source>
        <dbReference type="EMBL" id="MXQ65484.1"/>
    </source>
</evidence>
<dbReference type="GO" id="GO:0009002">
    <property type="term" value="F:serine-type D-Ala-D-Ala carboxypeptidase activity"/>
    <property type="evidence" value="ECO:0007669"/>
    <property type="project" value="UniProtKB-EC"/>
</dbReference>
<keyword evidence="8" id="KW-0133">Cell shape</keyword>
<gene>
    <name evidence="17" type="ORF">GQ466_15755</name>
</gene>
<evidence type="ECO:0000256" key="10">
    <source>
        <dbReference type="ARBA" id="ARBA00023268"/>
    </source>
</evidence>
<dbReference type="Pfam" id="PF00905">
    <property type="entry name" value="Transpeptidase"/>
    <property type="match status" value="1"/>
</dbReference>
<dbReference type="InterPro" id="IPR012338">
    <property type="entry name" value="Beta-lactam/transpept-like"/>
</dbReference>
<keyword evidence="6" id="KW-0808">Transferase</keyword>
<evidence type="ECO:0000256" key="4">
    <source>
        <dbReference type="ARBA" id="ARBA00022670"/>
    </source>
</evidence>
<dbReference type="Proteomes" id="UP000431901">
    <property type="component" value="Unassembled WGS sequence"/>
</dbReference>